<sequence>GEDDTLLFAKADKTQLIESYSKSETYARVEFYTKGETNNLLNHKADAGVSYTKGEDDALLLLKANQSTTYIKTETDYIISLIDVGDVYLTDYYNITKTDELLSEKADKTQLIDSYTKGETDNLLNNKANNGVSYTKGEDDALLLLKVDKTQLIDSFSKSETYARDEVYTKGEADNLLNNKPNNGVSYTKGEDDTLLFAKADKTQLIDQACFLAFGFNYIVLIGQQTQIYGQIDQGIDYGQVF</sequence>
<reference evidence="1 2" key="1">
    <citation type="submission" date="2019-03" db="EMBL/GenBank/DDBJ databases">
        <title>Single cell metagenomics reveals metabolic interactions within the superorganism composed of flagellate Streblomastix strix and complex community of Bacteroidetes bacteria on its surface.</title>
        <authorList>
            <person name="Treitli S.C."/>
            <person name="Kolisko M."/>
            <person name="Husnik F."/>
            <person name="Keeling P."/>
            <person name="Hampl V."/>
        </authorList>
    </citation>
    <scope>NUCLEOTIDE SEQUENCE [LARGE SCALE GENOMIC DNA]</scope>
    <source>
        <strain evidence="1">ST1C</strain>
    </source>
</reference>
<dbReference type="Proteomes" id="UP000324800">
    <property type="component" value="Unassembled WGS sequence"/>
</dbReference>
<gene>
    <name evidence="1" type="ORF">EZS28_025979</name>
</gene>
<accession>A0A5J4V7Q5</accession>
<protein>
    <submittedName>
        <fullName evidence="1">Uncharacterized protein</fullName>
    </submittedName>
</protein>
<feature type="non-terminal residue" evidence="1">
    <location>
        <position position="1"/>
    </location>
</feature>
<evidence type="ECO:0000313" key="1">
    <source>
        <dbReference type="EMBL" id="KAA6378492.1"/>
    </source>
</evidence>
<organism evidence="1 2">
    <name type="scientific">Streblomastix strix</name>
    <dbReference type="NCBI Taxonomy" id="222440"/>
    <lineage>
        <taxon>Eukaryota</taxon>
        <taxon>Metamonada</taxon>
        <taxon>Preaxostyla</taxon>
        <taxon>Oxymonadida</taxon>
        <taxon>Streblomastigidae</taxon>
        <taxon>Streblomastix</taxon>
    </lineage>
</organism>
<dbReference type="AlphaFoldDB" id="A0A5J4V7Q5"/>
<proteinExistence type="predicted"/>
<comment type="caution">
    <text evidence="1">The sequence shown here is derived from an EMBL/GenBank/DDBJ whole genome shotgun (WGS) entry which is preliminary data.</text>
</comment>
<name>A0A5J4V7Q5_9EUKA</name>
<dbReference type="EMBL" id="SNRW01009106">
    <property type="protein sequence ID" value="KAA6378492.1"/>
    <property type="molecule type" value="Genomic_DNA"/>
</dbReference>
<evidence type="ECO:0000313" key="2">
    <source>
        <dbReference type="Proteomes" id="UP000324800"/>
    </source>
</evidence>